<dbReference type="Gene3D" id="3.90.10.10">
    <property type="entry name" value="Cytochrome C3"/>
    <property type="match status" value="1"/>
</dbReference>
<keyword evidence="7" id="KW-0408">Iron</keyword>
<dbReference type="InterPro" id="IPR005126">
    <property type="entry name" value="NapC/NirT_cyt_c_N"/>
</dbReference>
<keyword evidence="4" id="KW-0479">Metal-binding</keyword>
<evidence type="ECO:0000259" key="10">
    <source>
        <dbReference type="Pfam" id="PF03264"/>
    </source>
</evidence>
<evidence type="ECO:0000259" key="9">
    <source>
        <dbReference type="Pfam" id="PF02085"/>
    </source>
</evidence>
<accession>A0A0F9BR98</accession>
<feature type="non-terminal residue" evidence="11">
    <location>
        <position position="1"/>
    </location>
</feature>
<dbReference type="Gene3D" id="1.10.3820.10">
    <property type="entry name" value="Di-heme elbow motif domain"/>
    <property type="match status" value="1"/>
</dbReference>
<keyword evidence="8" id="KW-0812">Transmembrane</keyword>
<gene>
    <name evidence="11" type="ORF">LCGC14_2758760</name>
</gene>
<dbReference type="GO" id="GO:0046872">
    <property type="term" value="F:metal ion binding"/>
    <property type="evidence" value="ECO:0007669"/>
    <property type="project" value="UniProtKB-KW"/>
</dbReference>
<name>A0A0F9BR98_9ZZZZ</name>
<evidence type="ECO:0000256" key="5">
    <source>
        <dbReference type="ARBA" id="ARBA00022729"/>
    </source>
</evidence>
<keyword evidence="3" id="KW-0349">Heme</keyword>
<dbReference type="SUPFAM" id="SSF48695">
    <property type="entry name" value="Multiheme cytochromes"/>
    <property type="match status" value="1"/>
</dbReference>
<dbReference type="InterPro" id="IPR020942">
    <property type="entry name" value="Cyt_c_III_dom"/>
</dbReference>
<feature type="non-terminal residue" evidence="11">
    <location>
        <position position="420"/>
    </location>
</feature>
<evidence type="ECO:0000256" key="3">
    <source>
        <dbReference type="ARBA" id="ARBA00022617"/>
    </source>
</evidence>
<keyword evidence="8" id="KW-1133">Transmembrane helix</keyword>
<keyword evidence="8" id="KW-0472">Membrane</keyword>
<dbReference type="InterPro" id="IPR036280">
    <property type="entry name" value="Multihaem_cyt_sf"/>
</dbReference>
<keyword evidence="2" id="KW-0813">Transport</keyword>
<feature type="transmembrane region" description="Helical" evidence="8">
    <location>
        <begin position="24"/>
        <end position="43"/>
    </location>
</feature>
<dbReference type="AlphaFoldDB" id="A0A0F9BR98"/>
<protein>
    <submittedName>
        <fullName evidence="11">Uncharacterized protein</fullName>
    </submittedName>
</protein>
<dbReference type="EMBL" id="LAZR01050652">
    <property type="protein sequence ID" value="KKK86886.1"/>
    <property type="molecule type" value="Genomic_DNA"/>
</dbReference>
<feature type="domain" description="NapC/NirT cytochrome c N-terminal" evidence="10">
    <location>
        <begin position="26"/>
        <end position="103"/>
    </location>
</feature>
<dbReference type="InterPro" id="IPR051829">
    <property type="entry name" value="Multiheme_Cytochr_ET"/>
</dbReference>
<dbReference type="InterPro" id="IPR038266">
    <property type="entry name" value="NapC/NirT_cytc_sf"/>
</dbReference>
<reference evidence="11" key="1">
    <citation type="journal article" date="2015" name="Nature">
        <title>Complex archaea that bridge the gap between prokaryotes and eukaryotes.</title>
        <authorList>
            <person name="Spang A."/>
            <person name="Saw J.H."/>
            <person name="Jorgensen S.L."/>
            <person name="Zaremba-Niedzwiedzka K."/>
            <person name="Martijn J."/>
            <person name="Lind A.E."/>
            <person name="van Eijk R."/>
            <person name="Schleper C."/>
            <person name="Guy L."/>
            <person name="Ettema T.J."/>
        </authorList>
    </citation>
    <scope>NUCLEOTIDE SEQUENCE</scope>
</reference>
<comment type="subcellular location">
    <subcellularLocation>
        <location evidence="1">Cell envelope</location>
    </subcellularLocation>
</comment>
<evidence type="ECO:0000256" key="4">
    <source>
        <dbReference type="ARBA" id="ARBA00022723"/>
    </source>
</evidence>
<evidence type="ECO:0000256" key="2">
    <source>
        <dbReference type="ARBA" id="ARBA00022448"/>
    </source>
</evidence>
<comment type="caution">
    <text evidence="11">The sequence shown here is derived from an EMBL/GenBank/DDBJ whole genome shotgun (WGS) entry which is preliminary data.</text>
</comment>
<feature type="domain" description="Class III cytochrome C" evidence="9">
    <location>
        <begin position="209"/>
        <end position="307"/>
    </location>
</feature>
<keyword evidence="6" id="KW-0249">Electron transport</keyword>
<dbReference type="GO" id="GO:0030313">
    <property type="term" value="C:cell envelope"/>
    <property type="evidence" value="ECO:0007669"/>
    <property type="project" value="UniProtKB-SubCell"/>
</dbReference>
<dbReference type="Pfam" id="PF03264">
    <property type="entry name" value="Cytochrom_NNT"/>
    <property type="match status" value="1"/>
</dbReference>
<dbReference type="Pfam" id="PF02085">
    <property type="entry name" value="Cytochrom_CIII"/>
    <property type="match status" value="1"/>
</dbReference>
<evidence type="ECO:0000256" key="7">
    <source>
        <dbReference type="ARBA" id="ARBA00023004"/>
    </source>
</evidence>
<sequence length="420" mass="46418">GVFGVQYTQDKGHWMLLTRRFRRIILGLIVLVVAALGSFFFYFSSSPGFCKSCHIMDTYVASWQGSKHKDVRCDKCHYAPGWRNVVRAKVAATSQIIQTITGTEGSKLHAEVEDAACLRGGCHETRLLKGKVTFKGKYLFDHTTHLSTTKLRRGKKLRCTSCHSQIVQGSHITVTESVCFTCHFKGHIQERLLDPIAGCTPCHSPPTEPIKTTRGATFDHRPLLARDVACWKCHFETVQGTGNVPRQVCLTCHSEQEKLEKYDDSQVIHDWHVTKRKVECFQCHSEIRHGLRPPPIRKELNSCATCHGPGHNAHGDMLAGRGGKGVEDSPGKHFLASVDCVACHEAMAYKHGDTVVDAGSHMATEQACISCHGNAKKGMLAEWKSTLTEMIEEVKGEIAKAAKAHAAQADGDPRKGQVKT</sequence>
<evidence type="ECO:0000313" key="11">
    <source>
        <dbReference type="EMBL" id="KKK86886.1"/>
    </source>
</evidence>
<evidence type="ECO:0000256" key="8">
    <source>
        <dbReference type="SAM" id="Phobius"/>
    </source>
</evidence>
<evidence type="ECO:0000256" key="6">
    <source>
        <dbReference type="ARBA" id="ARBA00022982"/>
    </source>
</evidence>
<dbReference type="PANTHER" id="PTHR35038">
    <property type="entry name" value="DISSIMILATORY SULFITE REDUCTASE SIRA"/>
    <property type="match status" value="1"/>
</dbReference>
<organism evidence="11">
    <name type="scientific">marine sediment metagenome</name>
    <dbReference type="NCBI Taxonomy" id="412755"/>
    <lineage>
        <taxon>unclassified sequences</taxon>
        <taxon>metagenomes</taxon>
        <taxon>ecological metagenomes</taxon>
    </lineage>
</organism>
<evidence type="ECO:0000256" key="1">
    <source>
        <dbReference type="ARBA" id="ARBA00004196"/>
    </source>
</evidence>
<dbReference type="GO" id="GO:0009055">
    <property type="term" value="F:electron transfer activity"/>
    <property type="evidence" value="ECO:0007669"/>
    <property type="project" value="InterPro"/>
</dbReference>
<proteinExistence type="predicted"/>
<keyword evidence="5" id="KW-0732">Signal</keyword>
<dbReference type="GO" id="GO:0020037">
    <property type="term" value="F:heme binding"/>
    <property type="evidence" value="ECO:0007669"/>
    <property type="project" value="InterPro"/>
</dbReference>